<feature type="domain" description="Nudix hydrolase" evidence="5">
    <location>
        <begin position="190"/>
        <end position="331"/>
    </location>
</feature>
<dbReference type="PROSITE" id="PS00893">
    <property type="entry name" value="NUDIX_BOX"/>
    <property type="match status" value="2"/>
</dbReference>
<dbReference type="CDD" id="cd02883">
    <property type="entry name" value="NUDIX_Hydrolase"/>
    <property type="match status" value="2"/>
</dbReference>
<feature type="domain" description="Nudix hydrolase" evidence="5">
    <location>
        <begin position="9"/>
        <end position="145"/>
    </location>
</feature>
<dbReference type="InterPro" id="IPR020476">
    <property type="entry name" value="Nudix_hydrolase"/>
</dbReference>
<keyword evidence="3 4" id="KW-0378">Hydrolase</keyword>
<evidence type="ECO:0000256" key="2">
    <source>
        <dbReference type="ARBA" id="ARBA00005582"/>
    </source>
</evidence>
<dbReference type="Proteomes" id="UP001500655">
    <property type="component" value="Unassembled WGS sequence"/>
</dbReference>
<dbReference type="Gene3D" id="3.90.79.10">
    <property type="entry name" value="Nucleoside Triphosphate Pyrophosphohydrolase"/>
    <property type="match status" value="2"/>
</dbReference>
<name>A0ABP4VSQ3_9ACTN</name>
<dbReference type="Pfam" id="PF00293">
    <property type="entry name" value="NUDIX"/>
    <property type="match status" value="2"/>
</dbReference>
<dbReference type="InterPro" id="IPR000086">
    <property type="entry name" value="NUDIX_hydrolase_dom"/>
</dbReference>
<dbReference type="InterPro" id="IPR020084">
    <property type="entry name" value="NUDIX_hydrolase_CS"/>
</dbReference>
<evidence type="ECO:0000256" key="3">
    <source>
        <dbReference type="ARBA" id="ARBA00022801"/>
    </source>
</evidence>
<sequence length="342" mass="35904">MGVARVRRRRIGAYGVCLDARGRVLLVRLAADSTQPGRWMLPGGGVDHGEAPAAAVVREIAEETGLRVRVRGPRDVYHDMIVDRRGGLVHHDRLIFDVDVIDGELRDEPDGSTDAAAWVDAEELPTLPLLPFVAEALGVTPDETFAAAAESAARAAAARIAAEETSAALAGASAATAPGVAGPGGVPSRFQRFAAYGLVTDPADRVLLSRIANGYPGSGRWHLPGGGTDHGEHAAAGLLREMYEETGQRGRVTALLSVSHRYSGPALGPEGVPIDWHGVRVVFRVIVDEPTAASVMEAPGGSTAEAGWFTVADALRLPLTEIAEESISGQLAGHRRGRRPAV</sequence>
<evidence type="ECO:0000256" key="4">
    <source>
        <dbReference type="RuleBase" id="RU003476"/>
    </source>
</evidence>
<dbReference type="PANTHER" id="PTHR43046:SF16">
    <property type="entry name" value="ADP-RIBOSE PYROPHOSPHATASE YJHB-RELATED"/>
    <property type="match status" value="1"/>
</dbReference>
<evidence type="ECO:0000256" key="1">
    <source>
        <dbReference type="ARBA" id="ARBA00001946"/>
    </source>
</evidence>
<dbReference type="SUPFAM" id="SSF55811">
    <property type="entry name" value="Nudix"/>
    <property type="match status" value="2"/>
</dbReference>
<keyword evidence="7" id="KW-1185">Reference proteome</keyword>
<dbReference type="PROSITE" id="PS51462">
    <property type="entry name" value="NUDIX"/>
    <property type="match status" value="2"/>
</dbReference>
<dbReference type="PANTHER" id="PTHR43046">
    <property type="entry name" value="GDP-MANNOSE MANNOSYL HYDROLASE"/>
    <property type="match status" value="1"/>
</dbReference>
<evidence type="ECO:0000313" key="7">
    <source>
        <dbReference type="Proteomes" id="UP001500655"/>
    </source>
</evidence>
<evidence type="ECO:0000313" key="6">
    <source>
        <dbReference type="EMBL" id="GAA1735420.1"/>
    </source>
</evidence>
<proteinExistence type="inferred from homology"/>
<protein>
    <recommendedName>
        <fullName evidence="5">Nudix hydrolase domain-containing protein</fullName>
    </recommendedName>
</protein>
<comment type="similarity">
    <text evidence="2 4">Belongs to the Nudix hydrolase family.</text>
</comment>
<organism evidence="6 7">
    <name type="scientific">Luedemannella helvata</name>
    <dbReference type="NCBI Taxonomy" id="349315"/>
    <lineage>
        <taxon>Bacteria</taxon>
        <taxon>Bacillati</taxon>
        <taxon>Actinomycetota</taxon>
        <taxon>Actinomycetes</taxon>
        <taxon>Micromonosporales</taxon>
        <taxon>Micromonosporaceae</taxon>
        <taxon>Luedemannella</taxon>
    </lineage>
</organism>
<comment type="caution">
    <text evidence="6">The sequence shown here is derived from an EMBL/GenBank/DDBJ whole genome shotgun (WGS) entry which is preliminary data.</text>
</comment>
<accession>A0ABP4VSQ3</accession>
<reference evidence="7" key="1">
    <citation type="journal article" date="2019" name="Int. J. Syst. Evol. Microbiol.">
        <title>The Global Catalogue of Microorganisms (GCM) 10K type strain sequencing project: providing services to taxonomists for standard genome sequencing and annotation.</title>
        <authorList>
            <consortium name="The Broad Institute Genomics Platform"/>
            <consortium name="The Broad Institute Genome Sequencing Center for Infectious Disease"/>
            <person name="Wu L."/>
            <person name="Ma J."/>
        </authorList>
    </citation>
    <scope>NUCLEOTIDE SEQUENCE [LARGE SCALE GENOMIC DNA]</scope>
    <source>
        <strain evidence="7">JCM 13249</strain>
    </source>
</reference>
<dbReference type="PRINTS" id="PR00502">
    <property type="entry name" value="NUDIXFAMILY"/>
</dbReference>
<gene>
    <name evidence="6" type="ORF">GCM10009681_02260</name>
</gene>
<dbReference type="InterPro" id="IPR015797">
    <property type="entry name" value="NUDIX_hydrolase-like_dom_sf"/>
</dbReference>
<evidence type="ECO:0000259" key="5">
    <source>
        <dbReference type="PROSITE" id="PS51462"/>
    </source>
</evidence>
<dbReference type="EMBL" id="BAAALS010000001">
    <property type="protein sequence ID" value="GAA1735420.1"/>
    <property type="molecule type" value="Genomic_DNA"/>
</dbReference>
<comment type="cofactor">
    <cofactor evidence="1">
        <name>Mg(2+)</name>
        <dbReference type="ChEBI" id="CHEBI:18420"/>
    </cofactor>
</comment>